<dbReference type="RefSeq" id="WP_157567064.1">
    <property type="nucleotide sequence ID" value="NZ_WQKZ01000003.1"/>
</dbReference>
<dbReference type="AlphaFoldDB" id="A0A7K1TH43"/>
<gene>
    <name evidence="2" type="ORF">GO988_15545</name>
</gene>
<evidence type="ECO:0000313" key="2">
    <source>
        <dbReference type="EMBL" id="MVN77747.1"/>
    </source>
</evidence>
<accession>A0A7K1TH43</accession>
<sequence>MATAAKDQKQKAPPIGFGRTPTVIEPDPFDEAPDPVEDPPESDIPLPPPPLAQPIFVGEMARYELFARYDIRPLAPTSVFEMQLIQIIAGLEKRVRELDPDL</sequence>
<name>A0A7K1TH43_9BACT</name>
<keyword evidence="3" id="KW-1185">Reference proteome</keyword>
<dbReference type="EMBL" id="WQKZ01000003">
    <property type="protein sequence ID" value="MVN77747.1"/>
    <property type="molecule type" value="Genomic_DNA"/>
</dbReference>
<organism evidence="2 3">
    <name type="scientific">Hymenobacter ginkgonis</name>
    <dbReference type="NCBI Taxonomy" id="2682976"/>
    <lineage>
        <taxon>Bacteria</taxon>
        <taxon>Pseudomonadati</taxon>
        <taxon>Bacteroidota</taxon>
        <taxon>Cytophagia</taxon>
        <taxon>Cytophagales</taxon>
        <taxon>Hymenobacteraceae</taxon>
        <taxon>Hymenobacter</taxon>
    </lineage>
</organism>
<feature type="compositionally biased region" description="Acidic residues" evidence="1">
    <location>
        <begin position="27"/>
        <end position="41"/>
    </location>
</feature>
<protein>
    <submittedName>
        <fullName evidence="2">Uncharacterized protein</fullName>
    </submittedName>
</protein>
<evidence type="ECO:0000313" key="3">
    <source>
        <dbReference type="Proteomes" id="UP000441336"/>
    </source>
</evidence>
<evidence type="ECO:0000256" key="1">
    <source>
        <dbReference type="SAM" id="MobiDB-lite"/>
    </source>
</evidence>
<comment type="caution">
    <text evidence="2">The sequence shown here is derived from an EMBL/GenBank/DDBJ whole genome shotgun (WGS) entry which is preliminary data.</text>
</comment>
<reference evidence="2 3" key="1">
    <citation type="submission" date="2019-12" db="EMBL/GenBank/DDBJ databases">
        <title>Hymenobacter sp. HMF4947 Genome sequencing and assembly.</title>
        <authorList>
            <person name="Kang H."/>
            <person name="Cha I."/>
            <person name="Kim H."/>
            <person name="Joh K."/>
        </authorList>
    </citation>
    <scope>NUCLEOTIDE SEQUENCE [LARGE SCALE GENOMIC DNA]</scope>
    <source>
        <strain evidence="2 3">HMF4947</strain>
    </source>
</reference>
<proteinExistence type="predicted"/>
<dbReference type="Proteomes" id="UP000441336">
    <property type="component" value="Unassembled WGS sequence"/>
</dbReference>
<feature type="compositionally biased region" description="Basic and acidic residues" evidence="1">
    <location>
        <begin position="1"/>
        <end position="10"/>
    </location>
</feature>
<feature type="region of interest" description="Disordered" evidence="1">
    <location>
        <begin position="1"/>
        <end position="51"/>
    </location>
</feature>